<evidence type="ECO:0000313" key="2">
    <source>
        <dbReference type="Proteomes" id="UP001210925"/>
    </source>
</evidence>
<reference evidence="1" key="1">
    <citation type="submission" date="2020-05" db="EMBL/GenBank/DDBJ databases">
        <title>Phylogenomic resolution of chytrid fungi.</title>
        <authorList>
            <person name="Stajich J.E."/>
            <person name="Amses K."/>
            <person name="Simmons R."/>
            <person name="Seto K."/>
            <person name="Myers J."/>
            <person name="Bonds A."/>
            <person name="Quandt C.A."/>
            <person name="Barry K."/>
            <person name="Liu P."/>
            <person name="Grigoriev I."/>
            <person name="Longcore J.E."/>
            <person name="James T.Y."/>
        </authorList>
    </citation>
    <scope>NUCLEOTIDE SEQUENCE</scope>
    <source>
        <strain evidence="1">PLAUS21</strain>
    </source>
</reference>
<dbReference type="Proteomes" id="UP001210925">
    <property type="component" value="Unassembled WGS sequence"/>
</dbReference>
<organism evidence="1 2">
    <name type="scientific">Boothiomyces macroporosus</name>
    <dbReference type="NCBI Taxonomy" id="261099"/>
    <lineage>
        <taxon>Eukaryota</taxon>
        <taxon>Fungi</taxon>
        <taxon>Fungi incertae sedis</taxon>
        <taxon>Chytridiomycota</taxon>
        <taxon>Chytridiomycota incertae sedis</taxon>
        <taxon>Chytridiomycetes</taxon>
        <taxon>Rhizophydiales</taxon>
        <taxon>Terramycetaceae</taxon>
        <taxon>Boothiomyces</taxon>
    </lineage>
</organism>
<dbReference type="SUPFAM" id="SSF52540">
    <property type="entry name" value="P-loop containing nucleoside triphosphate hydrolases"/>
    <property type="match status" value="1"/>
</dbReference>
<dbReference type="InterPro" id="IPR027417">
    <property type="entry name" value="P-loop_NTPase"/>
</dbReference>
<gene>
    <name evidence="1" type="primary">RABL5</name>
    <name evidence="1" type="ORF">HK103_003338</name>
</gene>
<proteinExistence type="predicted"/>
<name>A0AAD5UI46_9FUNG</name>
<dbReference type="Gene3D" id="3.40.50.300">
    <property type="entry name" value="P-loop containing nucleotide triphosphate hydrolases"/>
    <property type="match status" value="1"/>
</dbReference>
<evidence type="ECO:0000313" key="1">
    <source>
        <dbReference type="EMBL" id="KAJ3258744.1"/>
    </source>
</evidence>
<sequence>MDSKLVVFMAGPQKTGKTAITNYLAEMSESLESNEYRPTQGVRYPTTHSRILEIEKKLIADPKKGQKWREANVTVELWDCSGDLNLVDCWRAFSNKIHGAIFVVSADGKNDKDLDPWQEAIGLAKPNQYTIFAHKQVQSGGKTKVKPTNKVLSKSPIVYTNLDQDPESIKTEFDSFLSNIYSVYLENREREENAIV</sequence>
<keyword evidence="2" id="KW-1185">Reference proteome</keyword>
<dbReference type="EMBL" id="JADGKB010000024">
    <property type="protein sequence ID" value="KAJ3258744.1"/>
    <property type="molecule type" value="Genomic_DNA"/>
</dbReference>
<protein>
    <submittedName>
        <fullName evidence="1">Intraflagellar transport protein 22</fullName>
    </submittedName>
</protein>
<comment type="caution">
    <text evidence="1">The sequence shown here is derived from an EMBL/GenBank/DDBJ whole genome shotgun (WGS) entry which is preliminary data.</text>
</comment>
<dbReference type="CDD" id="cd00882">
    <property type="entry name" value="Ras_like_GTPase"/>
    <property type="match status" value="1"/>
</dbReference>
<dbReference type="AlphaFoldDB" id="A0AAD5UI46"/>
<accession>A0AAD5UI46</accession>